<dbReference type="SUPFAM" id="SSF57850">
    <property type="entry name" value="RING/U-box"/>
    <property type="match status" value="1"/>
</dbReference>
<dbReference type="CDD" id="cd16494">
    <property type="entry name" value="RING-CH-C4HC3_ZSWM2"/>
    <property type="match status" value="1"/>
</dbReference>
<keyword evidence="3" id="KW-0862">Zinc</keyword>
<keyword evidence="8" id="KW-1185">Reference proteome</keyword>
<dbReference type="SMART" id="SM00744">
    <property type="entry name" value="RINGv"/>
    <property type="match status" value="1"/>
</dbReference>
<dbReference type="InterPro" id="IPR007527">
    <property type="entry name" value="Znf_SWIM"/>
</dbReference>
<evidence type="ECO:0000313" key="7">
    <source>
        <dbReference type="EMBL" id="KAK8109396.1"/>
    </source>
</evidence>
<dbReference type="Pfam" id="PF13639">
    <property type="entry name" value="zf-RING_2"/>
    <property type="match status" value="1"/>
</dbReference>
<evidence type="ECO:0000256" key="2">
    <source>
        <dbReference type="ARBA" id="ARBA00022771"/>
    </source>
</evidence>
<gene>
    <name evidence="7" type="ORF">PG999_007533</name>
</gene>
<protein>
    <recommendedName>
        <fullName evidence="9">SWIM zinc finger</fullName>
    </recommendedName>
</protein>
<dbReference type="PROSITE" id="PS50966">
    <property type="entry name" value="ZF_SWIM"/>
    <property type="match status" value="1"/>
</dbReference>
<proteinExistence type="predicted"/>
<feature type="domain" description="RING-type" evidence="5">
    <location>
        <begin position="131"/>
        <end position="184"/>
    </location>
</feature>
<evidence type="ECO:0000259" key="5">
    <source>
        <dbReference type="PROSITE" id="PS50089"/>
    </source>
</evidence>
<reference evidence="7 8" key="1">
    <citation type="submission" date="2023-01" db="EMBL/GenBank/DDBJ databases">
        <title>Analysis of 21 Apiospora genomes using comparative genomics revels a genus with tremendous synthesis potential of carbohydrate active enzymes and secondary metabolites.</title>
        <authorList>
            <person name="Sorensen T."/>
        </authorList>
    </citation>
    <scope>NUCLEOTIDE SEQUENCE [LARGE SCALE GENOMIC DNA]</scope>
    <source>
        <strain evidence="7 8">CBS 117206</strain>
    </source>
</reference>
<dbReference type="InterPro" id="IPR013083">
    <property type="entry name" value="Znf_RING/FYVE/PHD"/>
</dbReference>
<dbReference type="EMBL" id="JAQQWP010000007">
    <property type="protein sequence ID" value="KAK8109396.1"/>
    <property type="molecule type" value="Genomic_DNA"/>
</dbReference>
<sequence>MRQFRKKPPQAIHEVYQRAISQRFYVLSRTRCGDLNCPEEIVELTGSTGNIYHVHIAKMPRCDCPHAMKGHQCKHVLYVLSRVLRADSHLVYQLALLSSELRDIFQRAPPIDNAEGGAEKDRSRKAIEGDCPICFCELDESDKTVYCKATCGNNIHTECFEMWAATKRQQNGGSRDPVTCPMCRSPWEGDEDSVKKILNTGVVGREGYVNVASQLGISRVRGE</sequence>
<name>A0AAW0QUF4_9PEZI</name>
<accession>A0AAW0QUF4</accession>
<dbReference type="InterPro" id="IPR001841">
    <property type="entry name" value="Znf_RING"/>
</dbReference>
<evidence type="ECO:0000256" key="3">
    <source>
        <dbReference type="ARBA" id="ARBA00022833"/>
    </source>
</evidence>
<feature type="domain" description="SWIM-type" evidence="6">
    <location>
        <begin position="52"/>
        <end position="84"/>
    </location>
</feature>
<dbReference type="GO" id="GO:0008270">
    <property type="term" value="F:zinc ion binding"/>
    <property type="evidence" value="ECO:0007669"/>
    <property type="project" value="UniProtKB-KW"/>
</dbReference>
<dbReference type="GO" id="GO:0061630">
    <property type="term" value="F:ubiquitin protein ligase activity"/>
    <property type="evidence" value="ECO:0007669"/>
    <property type="project" value="InterPro"/>
</dbReference>
<dbReference type="Proteomes" id="UP001392437">
    <property type="component" value="Unassembled WGS sequence"/>
</dbReference>
<dbReference type="PROSITE" id="PS50089">
    <property type="entry name" value="ZF_RING_2"/>
    <property type="match status" value="1"/>
</dbReference>
<evidence type="ECO:0008006" key="9">
    <source>
        <dbReference type="Google" id="ProtNLM"/>
    </source>
</evidence>
<dbReference type="Gene3D" id="3.30.40.10">
    <property type="entry name" value="Zinc/RING finger domain, C3HC4 (zinc finger)"/>
    <property type="match status" value="1"/>
</dbReference>
<dbReference type="PANTHER" id="PTHR21540">
    <property type="entry name" value="RING FINGER AND SWIM DOMAIN-CONTAINING PROTEIN 2"/>
    <property type="match status" value="1"/>
</dbReference>
<comment type="caution">
    <text evidence="7">The sequence shown here is derived from an EMBL/GenBank/DDBJ whole genome shotgun (WGS) entry which is preliminary data.</text>
</comment>
<keyword evidence="1" id="KW-0479">Metal-binding</keyword>
<dbReference type="PANTHER" id="PTHR21540:SF0">
    <property type="entry name" value="PHD FAMILY PROTEIN"/>
    <property type="match status" value="1"/>
</dbReference>
<dbReference type="InterPro" id="IPR039903">
    <property type="entry name" value="Zswim2"/>
</dbReference>
<organism evidence="7 8">
    <name type="scientific">Apiospora kogelbergensis</name>
    <dbReference type="NCBI Taxonomy" id="1337665"/>
    <lineage>
        <taxon>Eukaryota</taxon>
        <taxon>Fungi</taxon>
        <taxon>Dikarya</taxon>
        <taxon>Ascomycota</taxon>
        <taxon>Pezizomycotina</taxon>
        <taxon>Sordariomycetes</taxon>
        <taxon>Xylariomycetidae</taxon>
        <taxon>Amphisphaeriales</taxon>
        <taxon>Apiosporaceae</taxon>
        <taxon>Apiospora</taxon>
    </lineage>
</organism>
<dbReference type="InterPro" id="IPR011016">
    <property type="entry name" value="Znf_RING-CH"/>
</dbReference>
<evidence type="ECO:0000256" key="4">
    <source>
        <dbReference type="PROSITE-ProRule" id="PRU00175"/>
    </source>
</evidence>
<evidence type="ECO:0000256" key="1">
    <source>
        <dbReference type="ARBA" id="ARBA00022723"/>
    </source>
</evidence>
<evidence type="ECO:0000313" key="8">
    <source>
        <dbReference type="Proteomes" id="UP001392437"/>
    </source>
</evidence>
<keyword evidence="2 4" id="KW-0863">Zinc-finger</keyword>
<dbReference type="AlphaFoldDB" id="A0AAW0QUF4"/>
<evidence type="ECO:0000259" key="6">
    <source>
        <dbReference type="PROSITE" id="PS50966"/>
    </source>
</evidence>